<dbReference type="EMBL" id="LAVV01013161">
    <property type="protein sequence ID" value="KNZ45903.1"/>
    <property type="molecule type" value="Genomic_DNA"/>
</dbReference>
<evidence type="ECO:0000313" key="3">
    <source>
        <dbReference type="Proteomes" id="UP000037035"/>
    </source>
</evidence>
<sequence>MIYGTSLEVLGIDVIENTDSFLMKSNSGCAFKKNLRVNRLDQLLTLVMNWSGNDVSLDPMSIKFISTHLSFFFFPWELLLKLEDGYPAGSAPLVQSLGNSIELFPFLHKPKAILQLTGHWILLRDQVNSGDNSGNWDRAHPHNLYGTLPPRHWPPDTAAAPGPLLPSLPRPLFPSPLHTTPAASTYRHHTTLRSAPRNLDLLLPPSNNQGCRMPQQTPQGCQRPQPPPPLPTTPQGRQTPQTTPPLDAPADPSGPLDASQTLRAAGRQPTPQGRQRPQPPPPPRAAGCPRKPLRAARCPSQPLRAARRVTVQGHQRPQQKPIPTP</sequence>
<feature type="compositionally biased region" description="Low complexity" evidence="1">
    <location>
        <begin position="265"/>
        <end position="276"/>
    </location>
</feature>
<feature type="region of interest" description="Disordered" evidence="1">
    <location>
        <begin position="197"/>
        <end position="325"/>
    </location>
</feature>
<keyword evidence="3" id="KW-1185">Reference proteome</keyword>
<reference evidence="2 3" key="1">
    <citation type="submission" date="2015-08" db="EMBL/GenBank/DDBJ databases">
        <title>Next Generation Sequencing and Analysis of the Genome of Puccinia sorghi L Schw, the Causal Agent of Maize Common Rust.</title>
        <authorList>
            <person name="Rochi L."/>
            <person name="Burguener G."/>
            <person name="Darino M."/>
            <person name="Turjanski A."/>
            <person name="Kreff E."/>
            <person name="Dieguez M.J."/>
            <person name="Sacco F."/>
        </authorList>
    </citation>
    <scope>NUCLEOTIDE SEQUENCE [LARGE SCALE GENOMIC DNA]</scope>
    <source>
        <strain evidence="2 3">RO10H11247</strain>
    </source>
</reference>
<feature type="compositionally biased region" description="Pro residues" evidence="1">
    <location>
        <begin position="163"/>
        <end position="174"/>
    </location>
</feature>
<feature type="compositionally biased region" description="Low complexity" evidence="1">
    <location>
        <begin position="214"/>
        <end position="223"/>
    </location>
</feature>
<name>A0A0L6UBI8_9BASI</name>
<comment type="caution">
    <text evidence="2">The sequence shown here is derived from an EMBL/GenBank/DDBJ whole genome shotgun (WGS) entry which is preliminary data.</text>
</comment>
<dbReference type="AlphaFoldDB" id="A0A0L6UBI8"/>
<dbReference type="VEuPathDB" id="FungiDB:VP01_76g1"/>
<accession>A0A0L6UBI8</accession>
<evidence type="ECO:0000256" key="1">
    <source>
        <dbReference type="SAM" id="MobiDB-lite"/>
    </source>
</evidence>
<evidence type="ECO:0000313" key="2">
    <source>
        <dbReference type="EMBL" id="KNZ45903.1"/>
    </source>
</evidence>
<proteinExistence type="predicted"/>
<gene>
    <name evidence="2" type="ORF">VP01_76g1</name>
</gene>
<feature type="region of interest" description="Disordered" evidence="1">
    <location>
        <begin position="147"/>
        <end position="184"/>
    </location>
</feature>
<organism evidence="2 3">
    <name type="scientific">Puccinia sorghi</name>
    <dbReference type="NCBI Taxonomy" id="27349"/>
    <lineage>
        <taxon>Eukaryota</taxon>
        <taxon>Fungi</taxon>
        <taxon>Dikarya</taxon>
        <taxon>Basidiomycota</taxon>
        <taxon>Pucciniomycotina</taxon>
        <taxon>Pucciniomycetes</taxon>
        <taxon>Pucciniales</taxon>
        <taxon>Pucciniaceae</taxon>
        <taxon>Puccinia</taxon>
    </lineage>
</organism>
<dbReference type="Proteomes" id="UP000037035">
    <property type="component" value="Unassembled WGS sequence"/>
</dbReference>
<protein>
    <submittedName>
        <fullName evidence="2">Uncharacterized protein</fullName>
    </submittedName>
</protein>